<feature type="signal peptide" evidence="3">
    <location>
        <begin position="1"/>
        <end position="27"/>
    </location>
</feature>
<evidence type="ECO:0000256" key="3">
    <source>
        <dbReference type="SAM" id="SignalP"/>
    </source>
</evidence>
<feature type="region of interest" description="Disordered" evidence="1">
    <location>
        <begin position="151"/>
        <end position="192"/>
    </location>
</feature>
<dbReference type="EMBL" id="CP087164">
    <property type="protein sequence ID" value="UGS34639.1"/>
    <property type="molecule type" value="Genomic_DNA"/>
</dbReference>
<evidence type="ECO:0000256" key="1">
    <source>
        <dbReference type="SAM" id="MobiDB-lite"/>
    </source>
</evidence>
<dbReference type="KEGG" id="sbae:DSM104329_01018"/>
<name>A0A9E6XUJ0_9ACTN</name>
<evidence type="ECO:0000313" key="5">
    <source>
        <dbReference type="EMBL" id="UGS34639.1"/>
    </source>
</evidence>
<keyword evidence="2" id="KW-0812">Transmembrane</keyword>
<organism evidence="5 6">
    <name type="scientific">Capillimicrobium parvum</name>
    <dbReference type="NCBI Taxonomy" id="2884022"/>
    <lineage>
        <taxon>Bacteria</taxon>
        <taxon>Bacillati</taxon>
        <taxon>Actinomycetota</taxon>
        <taxon>Thermoleophilia</taxon>
        <taxon>Solirubrobacterales</taxon>
        <taxon>Capillimicrobiaceae</taxon>
        <taxon>Capillimicrobium</taxon>
    </lineage>
</organism>
<protein>
    <recommendedName>
        <fullName evidence="4">M23ase beta-sheet core domain-containing protein</fullName>
    </recommendedName>
</protein>
<reference evidence="5" key="1">
    <citation type="journal article" date="2022" name="Int. J. Syst. Evol. Microbiol.">
        <title>Pseudomonas aegrilactucae sp. nov. and Pseudomonas morbosilactucae sp. nov., pathogens causing bacterial rot of lettuce in Japan.</title>
        <authorList>
            <person name="Sawada H."/>
            <person name="Fujikawa T."/>
            <person name="Satou M."/>
        </authorList>
    </citation>
    <scope>NUCLEOTIDE SEQUENCE</scope>
    <source>
        <strain evidence="5">0166_1</strain>
    </source>
</reference>
<gene>
    <name evidence="5" type="ORF">DSM104329_01018</name>
</gene>
<dbReference type="InterPro" id="IPR011055">
    <property type="entry name" value="Dup_hybrid_motif"/>
</dbReference>
<keyword evidence="6" id="KW-1185">Reference proteome</keyword>
<feature type="compositionally biased region" description="Low complexity" evidence="1">
    <location>
        <begin position="172"/>
        <end position="188"/>
    </location>
</feature>
<sequence length="237" mass="23998">MPSRPPLLTAVALALAALLALPARALASWRLPVDGGVVARFSVGPDPFAAGQRRGVDLAAPAGSIVVAPCAGRVSFAGRLPHGRAGVSIRCGALTATVLGLARPSVRAGDRVRPGRAVGAVGADGLVRLGARRTVRRWGYVDPLSLVEGVPPPRHAPPAGPAARRVRPAPPALRRSPSPSASPVAVAAERTRAPAQRRVPLAAWAGVALLALAVPGGAVAGRARRRRHARIAATAAG</sequence>
<dbReference type="InterPro" id="IPR016047">
    <property type="entry name" value="M23ase_b-sheet_dom"/>
</dbReference>
<evidence type="ECO:0000256" key="2">
    <source>
        <dbReference type="SAM" id="Phobius"/>
    </source>
</evidence>
<keyword evidence="2" id="KW-0472">Membrane</keyword>
<dbReference type="Gene3D" id="2.70.70.10">
    <property type="entry name" value="Glucose Permease (Domain IIA)"/>
    <property type="match status" value="1"/>
</dbReference>
<keyword evidence="2" id="KW-1133">Transmembrane helix</keyword>
<feature type="domain" description="M23ase beta-sheet core" evidence="4">
    <location>
        <begin position="53"/>
        <end position="125"/>
    </location>
</feature>
<dbReference type="RefSeq" id="WP_259314303.1">
    <property type="nucleotide sequence ID" value="NZ_CP087164.1"/>
</dbReference>
<dbReference type="SUPFAM" id="SSF51261">
    <property type="entry name" value="Duplicated hybrid motif"/>
    <property type="match status" value="1"/>
</dbReference>
<dbReference type="Proteomes" id="UP001162834">
    <property type="component" value="Chromosome"/>
</dbReference>
<dbReference type="CDD" id="cd12797">
    <property type="entry name" value="M23_peptidase"/>
    <property type="match status" value="1"/>
</dbReference>
<feature type="transmembrane region" description="Helical" evidence="2">
    <location>
        <begin position="201"/>
        <end position="220"/>
    </location>
</feature>
<proteinExistence type="predicted"/>
<feature type="compositionally biased region" description="Pro residues" evidence="1">
    <location>
        <begin position="151"/>
        <end position="160"/>
    </location>
</feature>
<accession>A0A9E6XUJ0</accession>
<dbReference type="AlphaFoldDB" id="A0A9E6XUJ0"/>
<dbReference type="Pfam" id="PF01551">
    <property type="entry name" value="Peptidase_M23"/>
    <property type="match status" value="1"/>
</dbReference>
<evidence type="ECO:0000313" key="6">
    <source>
        <dbReference type="Proteomes" id="UP001162834"/>
    </source>
</evidence>
<keyword evidence="3" id="KW-0732">Signal</keyword>
<evidence type="ECO:0000259" key="4">
    <source>
        <dbReference type="Pfam" id="PF01551"/>
    </source>
</evidence>
<feature type="chain" id="PRO_5039129684" description="M23ase beta-sheet core domain-containing protein" evidence="3">
    <location>
        <begin position="28"/>
        <end position="237"/>
    </location>
</feature>